<dbReference type="Proteomes" id="UP000789375">
    <property type="component" value="Unassembled WGS sequence"/>
</dbReference>
<gene>
    <name evidence="1" type="ORF">FMOSSE_LOCUS6007</name>
</gene>
<proteinExistence type="predicted"/>
<feature type="non-terminal residue" evidence="1">
    <location>
        <position position="97"/>
    </location>
</feature>
<keyword evidence="2" id="KW-1185">Reference proteome</keyword>
<evidence type="ECO:0000313" key="2">
    <source>
        <dbReference type="Proteomes" id="UP000789375"/>
    </source>
</evidence>
<reference evidence="1" key="1">
    <citation type="submission" date="2021-06" db="EMBL/GenBank/DDBJ databases">
        <authorList>
            <person name="Kallberg Y."/>
            <person name="Tangrot J."/>
            <person name="Rosling A."/>
        </authorList>
    </citation>
    <scope>NUCLEOTIDE SEQUENCE</scope>
    <source>
        <strain evidence="1">87-6 pot B 2015</strain>
    </source>
</reference>
<name>A0A9N9ATF3_FUNMO</name>
<organism evidence="1 2">
    <name type="scientific">Funneliformis mosseae</name>
    <name type="common">Endomycorrhizal fungus</name>
    <name type="synonym">Glomus mosseae</name>
    <dbReference type="NCBI Taxonomy" id="27381"/>
    <lineage>
        <taxon>Eukaryota</taxon>
        <taxon>Fungi</taxon>
        <taxon>Fungi incertae sedis</taxon>
        <taxon>Mucoromycota</taxon>
        <taxon>Glomeromycotina</taxon>
        <taxon>Glomeromycetes</taxon>
        <taxon>Glomerales</taxon>
        <taxon>Glomeraceae</taxon>
        <taxon>Funneliformis</taxon>
    </lineage>
</organism>
<dbReference type="AlphaFoldDB" id="A0A9N9ATF3"/>
<evidence type="ECO:0000313" key="1">
    <source>
        <dbReference type="EMBL" id="CAG8541638.1"/>
    </source>
</evidence>
<accession>A0A9N9ATF3</accession>
<dbReference type="EMBL" id="CAJVPP010001216">
    <property type="protein sequence ID" value="CAG8541638.1"/>
    <property type="molecule type" value="Genomic_DNA"/>
</dbReference>
<protein>
    <submittedName>
        <fullName evidence="1">10242_t:CDS:1</fullName>
    </submittedName>
</protein>
<sequence length="97" mass="11089">MIITKPEQKLANYTCEATTWLIESSSNSSYIEFYKCCLAVFNLNHHGHDLRNVMDGGGVCAYIRLQLKCSINRNYNKVNENNIEEVNSQEISKSPEI</sequence>
<comment type="caution">
    <text evidence="1">The sequence shown here is derived from an EMBL/GenBank/DDBJ whole genome shotgun (WGS) entry which is preliminary data.</text>
</comment>